<evidence type="ECO:0000313" key="2">
    <source>
        <dbReference type="EMBL" id="MDH0702397.1"/>
    </source>
</evidence>
<evidence type="ECO:0000313" key="3">
    <source>
        <dbReference type="Proteomes" id="UP001161137"/>
    </source>
</evidence>
<gene>
    <name evidence="2" type="ORF">N5D41_12985</name>
</gene>
<feature type="transmembrane region" description="Helical" evidence="1">
    <location>
        <begin position="169"/>
        <end position="187"/>
    </location>
</feature>
<proteinExistence type="predicted"/>
<feature type="transmembrane region" description="Helical" evidence="1">
    <location>
        <begin position="137"/>
        <end position="157"/>
    </location>
</feature>
<name>A0AA42IMU1_9GAMM</name>
<reference evidence="2" key="1">
    <citation type="submission" date="2022-09" db="EMBL/GenBank/DDBJ databases">
        <title>Intensive care unit water sources are persistently colonized with multi-drug resistant bacteria and are the site of extensive horizontal gene transfer of antibiotic resistance genes.</title>
        <authorList>
            <person name="Diorio-Toth L."/>
        </authorList>
    </citation>
    <scope>NUCLEOTIDE SEQUENCE</scope>
    <source>
        <strain evidence="2">GD03863</strain>
    </source>
</reference>
<sequence>MDLLQQAQALIGSQYAPLFTAAITVLSLAPKLVAPLLSAFEAHDKHFVRKPLERLKALRSSVAKNPDLSYYLETSIELEAFRIASGVTTSRSKMEFLLSLDKDGNWTKPQLRSLCRHLEVPDGRDKPEIVISGFEKFTAIWSAIAAITIGVLGSLYFTVSVYQFSIGDFIIGASAFAASIAFGRFIVSDFISFRLARRAQATLARRQSAF</sequence>
<keyword evidence="1" id="KW-1133">Transmembrane helix</keyword>
<evidence type="ECO:0000256" key="1">
    <source>
        <dbReference type="SAM" id="Phobius"/>
    </source>
</evidence>
<dbReference type="AlphaFoldDB" id="A0AA42IMU1"/>
<protein>
    <submittedName>
        <fullName evidence="2">Uncharacterized protein</fullName>
    </submittedName>
</protein>
<feature type="transmembrane region" description="Helical" evidence="1">
    <location>
        <begin position="15"/>
        <end position="40"/>
    </location>
</feature>
<comment type="caution">
    <text evidence="2">The sequence shown here is derived from an EMBL/GenBank/DDBJ whole genome shotgun (WGS) entry which is preliminary data.</text>
</comment>
<keyword evidence="1" id="KW-0472">Membrane</keyword>
<dbReference type="EMBL" id="JAOCDH010000013">
    <property type="protein sequence ID" value="MDH0702397.1"/>
    <property type="molecule type" value="Genomic_DNA"/>
</dbReference>
<organism evidence="2 3">
    <name type="scientific">Ectopseudomonas toyotomiensis</name>
    <dbReference type="NCBI Taxonomy" id="554344"/>
    <lineage>
        <taxon>Bacteria</taxon>
        <taxon>Pseudomonadati</taxon>
        <taxon>Pseudomonadota</taxon>
        <taxon>Gammaproteobacteria</taxon>
        <taxon>Pseudomonadales</taxon>
        <taxon>Pseudomonadaceae</taxon>
        <taxon>Ectopseudomonas</taxon>
    </lineage>
</organism>
<accession>A0AA42IMU1</accession>
<keyword evidence="1" id="KW-0812">Transmembrane</keyword>
<dbReference type="RefSeq" id="WP_196458259.1">
    <property type="nucleotide sequence ID" value="NZ_JACFYY010000005.1"/>
</dbReference>
<dbReference type="Proteomes" id="UP001161137">
    <property type="component" value="Unassembled WGS sequence"/>
</dbReference>